<dbReference type="Proteomes" id="UP000310017">
    <property type="component" value="Chromosome"/>
</dbReference>
<evidence type="ECO:0000256" key="1">
    <source>
        <dbReference type="SAM" id="MobiDB-lite"/>
    </source>
</evidence>
<protein>
    <submittedName>
        <fullName evidence="3">Peptidase S24</fullName>
    </submittedName>
</protein>
<keyword evidence="4" id="KW-1185">Reference proteome</keyword>
<dbReference type="Pfam" id="PF00717">
    <property type="entry name" value="Peptidase_S24"/>
    <property type="match status" value="1"/>
</dbReference>
<sequence>MKIDLKGRLTHKSERHSAGVSQQSGFPSPATHYREPSINLHQELIGNSDATFFIRVCGHSLSEFNIMDNDVLIVDRSVPPTSNLLAVVIRDGNFEIIRIPKEGMTESMIFWGAIIYTIHRAR</sequence>
<dbReference type="OrthoDB" id="9787787at2"/>
<evidence type="ECO:0000259" key="2">
    <source>
        <dbReference type="Pfam" id="PF00717"/>
    </source>
</evidence>
<dbReference type="InterPro" id="IPR036286">
    <property type="entry name" value="LexA/Signal_pep-like_sf"/>
</dbReference>
<dbReference type="Gene3D" id="2.10.109.10">
    <property type="entry name" value="Umud Fragment, subunit A"/>
    <property type="match status" value="1"/>
</dbReference>
<reference evidence="3 4" key="1">
    <citation type="submission" date="2019-05" db="EMBL/GenBank/DDBJ databases">
        <title>Genome sequencing of F202Z8.</title>
        <authorList>
            <person name="Kwon Y.M."/>
        </authorList>
    </citation>
    <scope>NUCLEOTIDE SEQUENCE [LARGE SCALE GENOMIC DNA]</scope>
    <source>
        <strain evidence="3 4">F202Z8</strain>
    </source>
</reference>
<accession>A0A5B7SPT4</accession>
<dbReference type="AlphaFoldDB" id="A0A5B7SPT4"/>
<dbReference type="KEGG" id="asag:FGM00_08800"/>
<name>A0A5B7SPT4_9FLAO</name>
<dbReference type="RefSeq" id="WP_138852548.1">
    <property type="nucleotide sequence ID" value="NZ_CP040710.1"/>
</dbReference>
<feature type="region of interest" description="Disordered" evidence="1">
    <location>
        <begin position="9"/>
        <end position="32"/>
    </location>
</feature>
<evidence type="ECO:0000313" key="4">
    <source>
        <dbReference type="Proteomes" id="UP000310017"/>
    </source>
</evidence>
<gene>
    <name evidence="3" type="ORF">FGM00_08800</name>
</gene>
<dbReference type="InterPro" id="IPR015927">
    <property type="entry name" value="Peptidase_S24_S26A/B/C"/>
</dbReference>
<evidence type="ECO:0000313" key="3">
    <source>
        <dbReference type="EMBL" id="QCX00202.1"/>
    </source>
</evidence>
<dbReference type="SUPFAM" id="SSF51306">
    <property type="entry name" value="LexA/Signal peptidase"/>
    <property type="match status" value="1"/>
</dbReference>
<organism evidence="3 4">
    <name type="scientific">Aggregatimonas sangjinii</name>
    <dbReference type="NCBI Taxonomy" id="2583587"/>
    <lineage>
        <taxon>Bacteria</taxon>
        <taxon>Pseudomonadati</taxon>
        <taxon>Bacteroidota</taxon>
        <taxon>Flavobacteriia</taxon>
        <taxon>Flavobacteriales</taxon>
        <taxon>Flavobacteriaceae</taxon>
        <taxon>Aggregatimonas</taxon>
    </lineage>
</organism>
<proteinExistence type="predicted"/>
<dbReference type="EMBL" id="CP040710">
    <property type="protein sequence ID" value="QCX00202.1"/>
    <property type="molecule type" value="Genomic_DNA"/>
</dbReference>
<feature type="domain" description="Peptidase S24/S26A/S26B/S26C" evidence="2">
    <location>
        <begin position="23"/>
        <end position="99"/>
    </location>
</feature>